<gene>
    <name evidence="1" type="ORF">g.91482</name>
</gene>
<organism evidence="1">
    <name type="scientific">Lygus hesperus</name>
    <name type="common">Western plant bug</name>
    <dbReference type="NCBI Taxonomy" id="30085"/>
    <lineage>
        <taxon>Eukaryota</taxon>
        <taxon>Metazoa</taxon>
        <taxon>Ecdysozoa</taxon>
        <taxon>Arthropoda</taxon>
        <taxon>Hexapoda</taxon>
        <taxon>Insecta</taxon>
        <taxon>Pterygota</taxon>
        <taxon>Neoptera</taxon>
        <taxon>Paraneoptera</taxon>
        <taxon>Hemiptera</taxon>
        <taxon>Heteroptera</taxon>
        <taxon>Panheteroptera</taxon>
        <taxon>Cimicomorpha</taxon>
        <taxon>Miridae</taxon>
        <taxon>Mirini</taxon>
        <taxon>Lygus</taxon>
    </lineage>
</organism>
<proteinExistence type="predicted"/>
<evidence type="ECO:0000313" key="1">
    <source>
        <dbReference type="EMBL" id="JAQ05950.1"/>
    </source>
</evidence>
<dbReference type="PANTHER" id="PTHR22954">
    <property type="entry name" value="RETROVIRAL PROTEASE-RELATED"/>
    <property type="match status" value="1"/>
</dbReference>
<dbReference type="Pfam" id="PF03564">
    <property type="entry name" value="DUF1759"/>
    <property type="match status" value="1"/>
</dbReference>
<dbReference type="EMBL" id="GDHC01012679">
    <property type="protein sequence ID" value="JAQ05950.1"/>
    <property type="molecule type" value="Transcribed_RNA"/>
</dbReference>
<dbReference type="PANTHER" id="PTHR22954:SF3">
    <property type="entry name" value="PROTEIN CBG08539"/>
    <property type="match status" value="1"/>
</dbReference>
<protein>
    <submittedName>
        <fullName evidence="1">Uncharacterized protein</fullName>
    </submittedName>
</protein>
<name>A0A146LHJ1_LYGHE</name>
<accession>A0A146LHJ1</accession>
<dbReference type="InterPro" id="IPR005312">
    <property type="entry name" value="DUF1759"/>
</dbReference>
<sequence length="218" mass="24973">MAPSEDEVKRMKRLCTKRLVIFSRLESLNAYLTTSNVTLKGLHVRLSKIESDWDDFDAIQSSIEELLLDNESALGKEVVERSRFEALYFDAVGKAEDARARLTPLPPSHPSTPPPPAVYSSGESFNDIKLPVINLPTFTGKYDEWYSFYNLFIDVIGSNKNASDLKKFKYLKTYLRGEPLELIDSLEPIDDSYEVALDLLKKRYDNPVTFVIYSIYRK</sequence>
<dbReference type="AlphaFoldDB" id="A0A146LHJ1"/>
<reference evidence="1" key="1">
    <citation type="journal article" date="2016" name="Gigascience">
        <title>De novo construction of an expanded transcriptome assembly for the western tarnished plant bug, Lygus hesperus.</title>
        <authorList>
            <person name="Tassone E.E."/>
            <person name="Geib S.M."/>
            <person name="Hall B."/>
            <person name="Fabrick J.A."/>
            <person name="Brent C.S."/>
            <person name="Hull J.J."/>
        </authorList>
    </citation>
    <scope>NUCLEOTIDE SEQUENCE</scope>
</reference>